<dbReference type="OMA" id="TIRGTRC"/>
<organism evidence="1 2">
    <name type="scientific">Eutrema salsugineum</name>
    <name type="common">Saltwater cress</name>
    <name type="synonym">Sisymbrium salsugineum</name>
    <dbReference type="NCBI Taxonomy" id="72664"/>
    <lineage>
        <taxon>Eukaryota</taxon>
        <taxon>Viridiplantae</taxon>
        <taxon>Streptophyta</taxon>
        <taxon>Embryophyta</taxon>
        <taxon>Tracheophyta</taxon>
        <taxon>Spermatophyta</taxon>
        <taxon>Magnoliopsida</taxon>
        <taxon>eudicotyledons</taxon>
        <taxon>Gunneridae</taxon>
        <taxon>Pentapetalae</taxon>
        <taxon>rosids</taxon>
        <taxon>malvids</taxon>
        <taxon>Brassicales</taxon>
        <taxon>Brassicaceae</taxon>
        <taxon>Eutremeae</taxon>
        <taxon>Eutrema</taxon>
    </lineage>
</organism>
<protein>
    <submittedName>
        <fullName evidence="1">Uncharacterized protein</fullName>
    </submittedName>
</protein>
<dbReference type="AlphaFoldDB" id="V4NSF2"/>
<dbReference type="STRING" id="72664.V4NSF2"/>
<accession>V4NSF2</accession>
<dbReference type="PANTHER" id="PTHR34123">
    <property type="entry name" value="OS04G0578200 PROTEIN"/>
    <property type="match status" value="1"/>
</dbReference>
<dbReference type="Pfam" id="PF10184">
    <property type="entry name" value="DUF2358"/>
    <property type="match status" value="1"/>
</dbReference>
<dbReference type="Proteomes" id="UP000030689">
    <property type="component" value="Unassembled WGS sequence"/>
</dbReference>
<dbReference type="SUPFAM" id="SSF54427">
    <property type="entry name" value="NTF2-like"/>
    <property type="match status" value="1"/>
</dbReference>
<reference evidence="1 2" key="1">
    <citation type="journal article" date="2013" name="Front. Plant Sci.">
        <title>The Reference Genome of the Halophytic Plant Eutrema salsugineum.</title>
        <authorList>
            <person name="Yang R."/>
            <person name="Jarvis D.E."/>
            <person name="Chen H."/>
            <person name="Beilstein M.A."/>
            <person name="Grimwood J."/>
            <person name="Jenkins J."/>
            <person name="Shu S."/>
            <person name="Prochnik S."/>
            <person name="Xin M."/>
            <person name="Ma C."/>
            <person name="Schmutz J."/>
            <person name="Wing R.A."/>
            <person name="Mitchell-Olds T."/>
            <person name="Schumaker K.S."/>
            <person name="Wang X."/>
        </authorList>
    </citation>
    <scope>NUCLEOTIDE SEQUENCE [LARGE SCALE GENOMIC DNA]</scope>
</reference>
<name>V4NSF2_EUTSA</name>
<dbReference type="eggNOG" id="ENOG502S3RX">
    <property type="taxonomic scope" value="Eukaryota"/>
</dbReference>
<dbReference type="PANTHER" id="PTHR34123:SF4">
    <property type="entry name" value="PHOSPHORIBOSYLTRANSFERASE-LIKE PROTEIN, PUTATIVE (DUF2358)-RELATED"/>
    <property type="match status" value="1"/>
</dbReference>
<dbReference type="KEGG" id="eus:EUTSA_v10021425mg"/>
<evidence type="ECO:0000313" key="1">
    <source>
        <dbReference type="EMBL" id="ESQ49591.1"/>
    </source>
</evidence>
<dbReference type="Gramene" id="ESQ49591">
    <property type="protein sequence ID" value="ESQ49591"/>
    <property type="gene ID" value="EUTSA_v10021425mg"/>
</dbReference>
<dbReference type="OrthoDB" id="348976at2759"/>
<proteinExistence type="predicted"/>
<sequence>MASKMFLVARKYAAEPCRCLIIAKKMAGVACQISLSSSSTLRRVGHRPRCFSGSPEKRTPAILKWAVGGVTELLRLASSPSSSIPKNKDRSNSEVTDRDVDDVMGILTTDYGNAYFVTGIFTCAVYSDDCIFEDPTISFQGTDLYERNLRLLVPFLEDASIELQNMEKSVSSQINYIRATWKLRTYLKLPWRPLISINGSTVYELDGDFKIVRHVESWNVSAVEAIRQIFTVNSFPSRG</sequence>
<evidence type="ECO:0000313" key="2">
    <source>
        <dbReference type="Proteomes" id="UP000030689"/>
    </source>
</evidence>
<dbReference type="InterPro" id="IPR032710">
    <property type="entry name" value="NTF2-like_dom_sf"/>
</dbReference>
<dbReference type="EMBL" id="KI517408">
    <property type="protein sequence ID" value="ESQ49591.1"/>
    <property type="molecule type" value="Genomic_DNA"/>
</dbReference>
<keyword evidence="2" id="KW-1185">Reference proteome</keyword>
<dbReference type="InterPro" id="IPR018790">
    <property type="entry name" value="DUF2358"/>
</dbReference>
<gene>
    <name evidence="1" type="ORF">EUTSA_v10021425mg</name>
</gene>